<dbReference type="AlphaFoldDB" id="A0AA88J5J8"/>
<feature type="compositionally biased region" description="Basic and acidic residues" evidence="1">
    <location>
        <begin position="146"/>
        <end position="172"/>
    </location>
</feature>
<name>A0AA88J5J8_FICCA</name>
<feature type="region of interest" description="Disordered" evidence="1">
    <location>
        <begin position="100"/>
        <end position="200"/>
    </location>
</feature>
<feature type="compositionally biased region" description="Low complexity" evidence="1">
    <location>
        <begin position="120"/>
        <end position="134"/>
    </location>
</feature>
<dbReference type="Proteomes" id="UP001187192">
    <property type="component" value="Unassembled WGS sequence"/>
</dbReference>
<proteinExistence type="predicted"/>
<organism evidence="2 3">
    <name type="scientific">Ficus carica</name>
    <name type="common">Common fig</name>
    <dbReference type="NCBI Taxonomy" id="3494"/>
    <lineage>
        <taxon>Eukaryota</taxon>
        <taxon>Viridiplantae</taxon>
        <taxon>Streptophyta</taxon>
        <taxon>Embryophyta</taxon>
        <taxon>Tracheophyta</taxon>
        <taxon>Spermatophyta</taxon>
        <taxon>Magnoliopsida</taxon>
        <taxon>eudicotyledons</taxon>
        <taxon>Gunneridae</taxon>
        <taxon>Pentapetalae</taxon>
        <taxon>rosids</taxon>
        <taxon>fabids</taxon>
        <taxon>Rosales</taxon>
        <taxon>Moraceae</taxon>
        <taxon>Ficeae</taxon>
        <taxon>Ficus</taxon>
    </lineage>
</organism>
<accession>A0AA88J5J8</accession>
<evidence type="ECO:0000313" key="2">
    <source>
        <dbReference type="EMBL" id="GMN61761.1"/>
    </source>
</evidence>
<evidence type="ECO:0000313" key="3">
    <source>
        <dbReference type="Proteomes" id="UP001187192"/>
    </source>
</evidence>
<reference evidence="2" key="1">
    <citation type="submission" date="2023-07" db="EMBL/GenBank/DDBJ databases">
        <title>draft genome sequence of fig (Ficus carica).</title>
        <authorList>
            <person name="Takahashi T."/>
            <person name="Nishimura K."/>
        </authorList>
    </citation>
    <scope>NUCLEOTIDE SEQUENCE</scope>
</reference>
<evidence type="ECO:0000256" key="1">
    <source>
        <dbReference type="SAM" id="MobiDB-lite"/>
    </source>
</evidence>
<dbReference type="EMBL" id="BTGU01000117">
    <property type="protein sequence ID" value="GMN61761.1"/>
    <property type="molecule type" value="Genomic_DNA"/>
</dbReference>
<feature type="region of interest" description="Disordered" evidence="1">
    <location>
        <begin position="1"/>
        <end position="53"/>
    </location>
</feature>
<sequence length="258" mass="27895">MTEPAVHYRSRTSHLDVATTNDRSGVPRGAPTATVRGPTSGDPSPGTWGPRVTDENMDLVIRGLFLARGLRIEEPMTDRERRGTKHPSGDDRLAQLQKMARMGKGKGKDETSANPPSQGVVPPATPVRAAAPLVSQTSRPATHLEAPSEKPREDRPAGHHEARLSRSREDRPTVPPPAPRSNREEPRPPRSGPPSPESSVHKALVAKFGDQLSVEVAESSKRSNPIVAISDSTSKLIEVSMVMVFVSGFIEIVVRCLL</sequence>
<keyword evidence="3" id="KW-1185">Reference proteome</keyword>
<gene>
    <name evidence="2" type="ORF">TIFTF001_030846</name>
</gene>
<protein>
    <submittedName>
        <fullName evidence="2">Uncharacterized protein</fullName>
    </submittedName>
</protein>
<comment type="caution">
    <text evidence="2">The sequence shown here is derived from an EMBL/GenBank/DDBJ whole genome shotgun (WGS) entry which is preliminary data.</text>
</comment>